<evidence type="ECO:0000256" key="1">
    <source>
        <dbReference type="SAM" id="MobiDB-lite"/>
    </source>
</evidence>
<reference evidence="3" key="1">
    <citation type="journal article" date="2019" name="Int. J. Syst. Evol. Microbiol.">
        <title>The Global Catalogue of Microorganisms (GCM) 10K type strain sequencing project: providing services to taxonomists for standard genome sequencing and annotation.</title>
        <authorList>
            <consortium name="The Broad Institute Genomics Platform"/>
            <consortium name="The Broad Institute Genome Sequencing Center for Infectious Disease"/>
            <person name="Wu L."/>
            <person name="Ma J."/>
        </authorList>
    </citation>
    <scope>NUCLEOTIDE SEQUENCE [LARGE SCALE GENOMIC DNA]</scope>
    <source>
        <strain evidence="3">JCM 17326</strain>
    </source>
</reference>
<feature type="region of interest" description="Disordered" evidence="1">
    <location>
        <begin position="158"/>
        <end position="202"/>
    </location>
</feature>
<protein>
    <recommendedName>
        <fullName evidence="4">XRE family transcriptional regulator</fullName>
    </recommendedName>
</protein>
<name>A0ABP6ZRC2_9ACTN</name>
<dbReference type="RefSeq" id="WP_345577545.1">
    <property type="nucleotide sequence ID" value="NZ_BAABDQ010000055.1"/>
</dbReference>
<organism evidence="2 3">
    <name type="scientific">Nonomuraea rosea</name>
    <dbReference type="NCBI Taxonomy" id="638574"/>
    <lineage>
        <taxon>Bacteria</taxon>
        <taxon>Bacillati</taxon>
        <taxon>Actinomycetota</taxon>
        <taxon>Actinomycetes</taxon>
        <taxon>Streptosporangiales</taxon>
        <taxon>Streptosporangiaceae</taxon>
        <taxon>Nonomuraea</taxon>
    </lineage>
</organism>
<sequence>MSGEGNRVLLRARAWSKRLRSKGFTWDQVAEVLALTHTVSPLRLYRPAHGRTAADVVSVVNDADPAGTASLRESRLYDFEAWPGRGPPRAIGAEETDVKRRELLFELALVLGGAPALDLLRVLTPDEEERLAGVLRKTWRVDEMTARTFEKLTLHARRADDQTADSRSSDTRPRWPWPRRFPRRRRGCRRPRRSPRSTARLA</sequence>
<evidence type="ECO:0008006" key="4">
    <source>
        <dbReference type="Google" id="ProtNLM"/>
    </source>
</evidence>
<feature type="compositionally biased region" description="Basic residues" evidence="1">
    <location>
        <begin position="180"/>
        <end position="195"/>
    </location>
</feature>
<dbReference type="Proteomes" id="UP001500630">
    <property type="component" value="Unassembled WGS sequence"/>
</dbReference>
<proteinExistence type="predicted"/>
<evidence type="ECO:0000313" key="2">
    <source>
        <dbReference type="EMBL" id="GAA3616907.1"/>
    </source>
</evidence>
<evidence type="ECO:0000313" key="3">
    <source>
        <dbReference type="Proteomes" id="UP001500630"/>
    </source>
</evidence>
<gene>
    <name evidence="2" type="ORF">GCM10022419_122820</name>
</gene>
<comment type="caution">
    <text evidence="2">The sequence shown here is derived from an EMBL/GenBank/DDBJ whole genome shotgun (WGS) entry which is preliminary data.</text>
</comment>
<dbReference type="EMBL" id="BAABDQ010000055">
    <property type="protein sequence ID" value="GAA3616907.1"/>
    <property type="molecule type" value="Genomic_DNA"/>
</dbReference>
<keyword evidence="3" id="KW-1185">Reference proteome</keyword>
<accession>A0ABP6ZRC2</accession>